<evidence type="ECO:0000256" key="2">
    <source>
        <dbReference type="ARBA" id="ARBA00006311"/>
    </source>
</evidence>
<feature type="region of interest" description="Disordered" evidence="4">
    <location>
        <begin position="188"/>
        <end position="235"/>
    </location>
</feature>
<organism evidence="5 6">
    <name type="scientific">Psylliodes chrysocephalus</name>
    <dbReference type="NCBI Taxonomy" id="3402493"/>
    <lineage>
        <taxon>Eukaryota</taxon>
        <taxon>Metazoa</taxon>
        <taxon>Ecdysozoa</taxon>
        <taxon>Arthropoda</taxon>
        <taxon>Hexapoda</taxon>
        <taxon>Insecta</taxon>
        <taxon>Pterygota</taxon>
        <taxon>Neoptera</taxon>
        <taxon>Endopterygota</taxon>
        <taxon>Coleoptera</taxon>
        <taxon>Polyphaga</taxon>
        <taxon>Cucujiformia</taxon>
        <taxon>Chrysomeloidea</taxon>
        <taxon>Chrysomelidae</taxon>
        <taxon>Galerucinae</taxon>
        <taxon>Alticini</taxon>
        <taxon>Psylliodes</taxon>
    </lineage>
</organism>
<feature type="compositionally biased region" description="Low complexity" evidence="4">
    <location>
        <begin position="195"/>
        <end position="204"/>
    </location>
</feature>
<sequence>MSADQINQNVPSRLIFMESVNRFSKLLVVDSTIKTAKSIYEKVKDYNLITQWTLSTAENTMNMTVQVGRPIATPIIQYLEGPFKKVDFVLCTGLDYVENKVPAVKLPAGEIYNSTYSYRAKSATELAVKRTRGIVEPLVQPALDKTYDIKENVMNKVDKLLWINYCVHCTMNTIMLDKHCNAKNVKKSAEKQKNNGKAIKAINKMNRDDDDDDDDNDDVDDDDDDHDDDEEIYVN</sequence>
<evidence type="ECO:0000313" key="5">
    <source>
        <dbReference type="EMBL" id="CAH1111163.1"/>
    </source>
</evidence>
<dbReference type="GO" id="GO:0005811">
    <property type="term" value="C:lipid droplet"/>
    <property type="evidence" value="ECO:0007669"/>
    <property type="project" value="UniProtKB-SubCell"/>
</dbReference>
<proteinExistence type="inferred from homology"/>
<dbReference type="Pfam" id="PF03036">
    <property type="entry name" value="Perilipin"/>
    <property type="match status" value="1"/>
</dbReference>
<evidence type="ECO:0000256" key="1">
    <source>
        <dbReference type="ARBA" id="ARBA00004502"/>
    </source>
</evidence>
<evidence type="ECO:0000313" key="6">
    <source>
        <dbReference type="Proteomes" id="UP001153636"/>
    </source>
</evidence>
<feature type="compositionally biased region" description="Acidic residues" evidence="4">
    <location>
        <begin position="208"/>
        <end position="235"/>
    </location>
</feature>
<dbReference type="GO" id="GO:0019915">
    <property type="term" value="P:lipid storage"/>
    <property type="evidence" value="ECO:0007669"/>
    <property type="project" value="TreeGrafter"/>
</dbReference>
<name>A0A9P0D3H0_9CUCU</name>
<keyword evidence="3" id="KW-0551">Lipid droplet</keyword>
<keyword evidence="6" id="KW-1185">Reference proteome</keyword>
<dbReference type="GO" id="GO:0010890">
    <property type="term" value="P:positive regulation of triglyceride storage"/>
    <property type="evidence" value="ECO:0007669"/>
    <property type="project" value="TreeGrafter"/>
</dbReference>
<comment type="similarity">
    <text evidence="2">Belongs to the perilipin family.</text>
</comment>
<dbReference type="InterPro" id="IPR004279">
    <property type="entry name" value="Perilipin"/>
</dbReference>
<reference evidence="5" key="1">
    <citation type="submission" date="2022-01" db="EMBL/GenBank/DDBJ databases">
        <authorList>
            <person name="King R."/>
        </authorList>
    </citation>
    <scope>NUCLEOTIDE SEQUENCE</scope>
</reference>
<accession>A0A9P0D3H0</accession>
<dbReference type="PANTHER" id="PTHR14024">
    <property type="entry name" value="PERILIPIN"/>
    <property type="match status" value="1"/>
</dbReference>
<evidence type="ECO:0000256" key="4">
    <source>
        <dbReference type="SAM" id="MobiDB-lite"/>
    </source>
</evidence>
<dbReference type="AlphaFoldDB" id="A0A9P0D3H0"/>
<dbReference type="Proteomes" id="UP001153636">
    <property type="component" value="Chromosome 5"/>
</dbReference>
<protein>
    <submittedName>
        <fullName evidence="5">Uncharacterized protein</fullName>
    </submittedName>
</protein>
<comment type="subcellular location">
    <subcellularLocation>
        <location evidence="1">Lipid droplet</location>
    </subcellularLocation>
</comment>
<gene>
    <name evidence="5" type="ORF">PSYICH_LOCUS11062</name>
</gene>
<dbReference type="OrthoDB" id="376826at2759"/>
<dbReference type="PANTHER" id="PTHR14024:SF49">
    <property type="entry name" value="LIPID STORAGE DROPLETS SURFACE-BINDING PROTEIN 1"/>
    <property type="match status" value="1"/>
</dbReference>
<dbReference type="GO" id="GO:0005829">
    <property type="term" value="C:cytosol"/>
    <property type="evidence" value="ECO:0007669"/>
    <property type="project" value="TreeGrafter"/>
</dbReference>
<evidence type="ECO:0000256" key="3">
    <source>
        <dbReference type="ARBA" id="ARBA00022677"/>
    </source>
</evidence>
<dbReference type="EMBL" id="OV651817">
    <property type="protein sequence ID" value="CAH1111163.1"/>
    <property type="molecule type" value="Genomic_DNA"/>
</dbReference>